<proteinExistence type="predicted"/>
<reference evidence="1" key="2">
    <citation type="journal article" date="2015" name="Data Brief">
        <title>Shoot transcriptome of the giant reed, Arundo donax.</title>
        <authorList>
            <person name="Barrero R.A."/>
            <person name="Guerrero F.D."/>
            <person name="Moolhuijzen P."/>
            <person name="Goolsby J.A."/>
            <person name="Tidwell J."/>
            <person name="Bellgard S.E."/>
            <person name="Bellgard M.I."/>
        </authorList>
    </citation>
    <scope>NUCLEOTIDE SEQUENCE</scope>
    <source>
        <tissue evidence="1">Shoot tissue taken approximately 20 cm above the soil surface</tissue>
    </source>
</reference>
<organism evidence="1">
    <name type="scientific">Arundo donax</name>
    <name type="common">Giant reed</name>
    <name type="synonym">Donax arundinaceus</name>
    <dbReference type="NCBI Taxonomy" id="35708"/>
    <lineage>
        <taxon>Eukaryota</taxon>
        <taxon>Viridiplantae</taxon>
        <taxon>Streptophyta</taxon>
        <taxon>Embryophyta</taxon>
        <taxon>Tracheophyta</taxon>
        <taxon>Spermatophyta</taxon>
        <taxon>Magnoliopsida</taxon>
        <taxon>Liliopsida</taxon>
        <taxon>Poales</taxon>
        <taxon>Poaceae</taxon>
        <taxon>PACMAD clade</taxon>
        <taxon>Arundinoideae</taxon>
        <taxon>Arundineae</taxon>
        <taxon>Arundo</taxon>
    </lineage>
</organism>
<accession>A0A0A9A499</accession>
<evidence type="ECO:0000313" key="1">
    <source>
        <dbReference type="EMBL" id="JAD44753.1"/>
    </source>
</evidence>
<name>A0A0A9A499_ARUDO</name>
<dbReference type="EMBL" id="GBRH01253142">
    <property type="protein sequence ID" value="JAD44753.1"/>
    <property type="molecule type" value="Transcribed_RNA"/>
</dbReference>
<protein>
    <submittedName>
        <fullName evidence="1">Uncharacterized protein</fullName>
    </submittedName>
</protein>
<sequence length="42" mass="4814">MCCRSYISQYQTPQLLPVLPLLCHGSIAQNYHGVFALFYSSY</sequence>
<reference evidence="1" key="1">
    <citation type="submission" date="2014-09" db="EMBL/GenBank/DDBJ databases">
        <authorList>
            <person name="Magalhaes I.L.F."/>
            <person name="Oliveira U."/>
            <person name="Santos F.R."/>
            <person name="Vidigal T.H.D.A."/>
            <person name="Brescovit A.D."/>
            <person name="Santos A.J."/>
        </authorList>
    </citation>
    <scope>NUCLEOTIDE SEQUENCE</scope>
    <source>
        <tissue evidence="1">Shoot tissue taken approximately 20 cm above the soil surface</tissue>
    </source>
</reference>
<dbReference type="AlphaFoldDB" id="A0A0A9A499"/>